<feature type="transmembrane region" description="Helical" evidence="1">
    <location>
        <begin position="101"/>
        <end position="117"/>
    </location>
</feature>
<organism evidence="2 3">
    <name type="scientific">Calothrix parietina FACHB-288</name>
    <dbReference type="NCBI Taxonomy" id="2692896"/>
    <lineage>
        <taxon>Bacteria</taxon>
        <taxon>Bacillati</taxon>
        <taxon>Cyanobacteriota</taxon>
        <taxon>Cyanophyceae</taxon>
        <taxon>Nostocales</taxon>
        <taxon>Calotrichaceae</taxon>
        <taxon>Calothrix</taxon>
    </lineage>
</organism>
<dbReference type="RefSeq" id="WP_190547772.1">
    <property type="nucleotide sequence ID" value="NZ_CAWPNO010000085.1"/>
</dbReference>
<keyword evidence="3" id="KW-1185">Reference proteome</keyword>
<protein>
    <recommendedName>
        <fullName evidence="4">DUF998 domain-containing protein</fullName>
    </recommendedName>
</protein>
<feature type="transmembrane region" description="Helical" evidence="1">
    <location>
        <begin position="21"/>
        <end position="45"/>
    </location>
</feature>
<comment type="caution">
    <text evidence="2">The sequence shown here is derived from an EMBL/GenBank/DDBJ whole genome shotgun (WGS) entry which is preliminary data.</text>
</comment>
<proteinExistence type="predicted"/>
<evidence type="ECO:0000313" key="3">
    <source>
        <dbReference type="Proteomes" id="UP000658514"/>
    </source>
</evidence>
<gene>
    <name evidence="2" type="ORF">H6G24_26295</name>
</gene>
<name>A0ABR8AFW4_9CYAN</name>
<feature type="transmembrane region" description="Helical" evidence="1">
    <location>
        <begin position="137"/>
        <end position="156"/>
    </location>
</feature>
<dbReference type="Proteomes" id="UP000658514">
    <property type="component" value="Unassembled WGS sequence"/>
</dbReference>
<evidence type="ECO:0008006" key="4">
    <source>
        <dbReference type="Google" id="ProtNLM"/>
    </source>
</evidence>
<feature type="transmembrane region" description="Helical" evidence="1">
    <location>
        <begin position="65"/>
        <end position="89"/>
    </location>
</feature>
<feature type="transmembrane region" description="Helical" evidence="1">
    <location>
        <begin position="163"/>
        <end position="182"/>
    </location>
</feature>
<keyword evidence="1" id="KW-1133">Transmembrane helix</keyword>
<evidence type="ECO:0000256" key="1">
    <source>
        <dbReference type="SAM" id="Phobius"/>
    </source>
</evidence>
<accession>A0ABR8AFW4</accession>
<feature type="transmembrane region" description="Helical" evidence="1">
    <location>
        <begin position="194"/>
        <end position="212"/>
    </location>
</feature>
<reference evidence="2 3" key="1">
    <citation type="journal article" date="2020" name="ISME J.">
        <title>Comparative genomics reveals insights into cyanobacterial evolution and habitat adaptation.</title>
        <authorList>
            <person name="Chen M.Y."/>
            <person name="Teng W.K."/>
            <person name="Zhao L."/>
            <person name="Hu C.X."/>
            <person name="Zhou Y.K."/>
            <person name="Han B.P."/>
            <person name="Song L.R."/>
            <person name="Shu W.S."/>
        </authorList>
    </citation>
    <scope>NUCLEOTIDE SEQUENCE [LARGE SCALE GENOMIC DNA]</scope>
    <source>
        <strain evidence="2 3">FACHB-288</strain>
    </source>
</reference>
<keyword evidence="1" id="KW-0472">Membrane</keyword>
<evidence type="ECO:0000313" key="2">
    <source>
        <dbReference type="EMBL" id="MBD2198950.1"/>
    </source>
</evidence>
<keyword evidence="1" id="KW-0812">Transmembrane</keyword>
<sequence length="228" mass="26147">MKDLIDKNLIHPSQTKPSYQIKIVFFTFLATITPVTLIFLLLNIGQKTGLGYLTRDTAALTNTPFYIGLFSNIGILLWCSCATICLFSYAILKQNNRSRELAGFLLFSGLLTSFLTLDDLLMLHEEVFPLYLKFPEKLFYVLYLMTILFGFGKNFKAIKKTEFIILSASVGFFILSILSDKIHNHHIVAVMEDVFKIIGISTWLTYLTRLCFREINSLLRLSKINKDF</sequence>
<dbReference type="EMBL" id="JACJQH010000050">
    <property type="protein sequence ID" value="MBD2198950.1"/>
    <property type="molecule type" value="Genomic_DNA"/>
</dbReference>